<keyword evidence="7" id="KW-1185">Reference proteome</keyword>
<keyword evidence="2" id="KW-0223">Dioxygenase</keyword>
<dbReference type="PANTHER" id="PTHR46332:SF5">
    <property type="entry name" value="ASPARTATE BETA-HYDROXYLASE DOMAIN CONTAINING 2"/>
    <property type="match status" value="1"/>
</dbReference>
<evidence type="ECO:0000256" key="3">
    <source>
        <dbReference type="ARBA" id="ARBA00023002"/>
    </source>
</evidence>
<dbReference type="SUPFAM" id="SSF48452">
    <property type="entry name" value="TPR-like"/>
    <property type="match status" value="1"/>
</dbReference>
<feature type="repeat" description="TPR" evidence="4">
    <location>
        <begin position="70"/>
        <end position="103"/>
    </location>
</feature>
<dbReference type="RefSeq" id="WP_189477845.1">
    <property type="nucleotide sequence ID" value="NZ_BMYM01000002.1"/>
</dbReference>
<feature type="domain" description="Aspartyl/asparaginy/proline hydroxylase" evidence="5">
    <location>
        <begin position="230"/>
        <end position="357"/>
    </location>
</feature>
<dbReference type="PROSITE" id="PS50005">
    <property type="entry name" value="TPR"/>
    <property type="match status" value="1"/>
</dbReference>
<keyword evidence="3" id="KW-0560">Oxidoreductase</keyword>
<dbReference type="InterPro" id="IPR051821">
    <property type="entry name" value="Asp/Asn_beta-hydroxylase"/>
</dbReference>
<dbReference type="SUPFAM" id="SSF51197">
    <property type="entry name" value="Clavaminate synthase-like"/>
    <property type="match status" value="1"/>
</dbReference>
<dbReference type="InterPro" id="IPR027443">
    <property type="entry name" value="IPNS-like_sf"/>
</dbReference>
<evidence type="ECO:0000259" key="5">
    <source>
        <dbReference type="Pfam" id="PF05118"/>
    </source>
</evidence>
<dbReference type="PANTHER" id="PTHR46332">
    <property type="entry name" value="ASPARTATE BETA-HYDROXYLASE DOMAIN-CONTAINING PROTEIN 2"/>
    <property type="match status" value="1"/>
</dbReference>
<dbReference type="AlphaFoldDB" id="A0A918XJH2"/>
<gene>
    <name evidence="6" type="ORF">GCM10007053_21940</name>
</gene>
<reference evidence="6" key="1">
    <citation type="journal article" date="2014" name="Int. J. Syst. Evol. Microbiol.">
        <title>Complete genome sequence of Corynebacterium casei LMG S-19264T (=DSM 44701T), isolated from a smear-ripened cheese.</title>
        <authorList>
            <consortium name="US DOE Joint Genome Institute (JGI-PGF)"/>
            <person name="Walter F."/>
            <person name="Albersmeier A."/>
            <person name="Kalinowski J."/>
            <person name="Ruckert C."/>
        </authorList>
    </citation>
    <scope>NUCLEOTIDE SEQUENCE</scope>
    <source>
        <strain evidence="6">KCTC 23430</strain>
    </source>
</reference>
<dbReference type="InterPro" id="IPR019734">
    <property type="entry name" value="TPR_rpt"/>
</dbReference>
<dbReference type="InterPro" id="IPR007803">
    <property type="entry name" value="Asp/Arg/Pro-Hydrxlase"/>
</dbReference>
<dbReference type="Proteomes" id="UP000644693">
    <property type="component" value="Unassembled WGS sequence"/>
</dbReference>
<comment type="caution">
    <text evidence="6">The sequence shown here is derived from an EMBL/GenBank/DDBJ whole genome shotgun (WGS) entry which is preliminary data.</text>
</comment>
<dbReference type="Gene3D" id="1.25.40.10">
    <property type="entry name" value="Tetratricopeptide repeat domain"/>
    <property type="match status" value="1"/>
</dbReference>
<organism evidence="6 7">
    <name type="scientific">Parahalioglobus pacificus</name>
    <dbReference type="NCBI Taxonomy" id="930806"/>
    <lineage>
        <taxon>Bacteria</taxon>
        <taxon>Pseudomonadati</taxon>
        <taxon>Pseudomonadota</taxon>
        <taxon>Gammaproteobacteria</taxon>
        <taxon>Cellvibrionales</taxon>
        <taxon>Halieaceae</taxon>
        <taxon>Parahalioglobus</taxon>
    </lineage>
</organism>
<comment type="similarity">
    <text evidence="1">Belongs to the aspartyl/asparaginyl beta-hydroxylase family.</text>
</comment>
<dbReference type="InterPro" id="IPR011990">
    <property type="entry name" value="TPR-like_helical_dom_sf"/>
</dbReference>
<dbReference type="EMBL" id="BMYM01000002">
    <property type="protein sequence ID" value="GHD35258.1"/>
    <property type="molecule type" value="Genomic_DNA"/>
</dbReference>
<dbReference type="Gene3D" id="2.60.120.330">
    <property type="entry name" value="B-lactam Antibiotic, Isopenicillin N Synthase, Chain"/>
    <property type="match status" value="1"/>
</dbReference>
<evidence type="ECO:0000256" key="1">
    <source>
        <dbReference type="ARBA" id="ARBA00007730"/>
    </source>
</evidence>
<protein>
    <recommendedName>
        <fullName evidence="5">Aspartyl/asparaginy/proline hydroxylase domain-containing protein</fullName>
    </recommendedName>
</protein>
<evidence type="ECO:0000256" key="4">
    <source>
        <dbReference type="PROSITE-ProRule" id="PRU00339"/>
    </source>
</evidence>
<evidence type="ECO:0000256" key="2">
    <source>
        <dbReference type="ARBA" id="ARBA00022964"/>
    </source>
</evidence>
<keyword evidence="4" id="KW-0802">TPR repeat</keyword>
<evidence type="ECO:0000313" key="6">
    <source>
        <dbReference type="EMBL" id="GHD35258.1"/>
    </source>
</evidence>
<dbReference type="GO" id="GO:0051213">
    <property type="term" value="F:dioxygenase activity"/>
    <property type="evidence" value="ECO:0007669"/>
    <property type="project" value="UniProtKB-KW"/>
</dbReference>
<name>A0A918XJH2_9GAMM</name>
<dbReference type="Pfam" id="PF05118">
    <property type="entry name" value="Asp_Arg_Hydrox"/>
    <property type="match status" value="1"/>
</dbReference>
<sequence>MTTDDLTAAVDAAFERGDAEQGLALLRELADTSQDPSVLHRLGVVEEQIGSAEHALSAHLRCLHAAKGNPTAYLYAGASLYQQGRIAEALAVYSLGTDLDPDLLVAPSGRDTDPPTAQRWNHCQGVLRHHLSELHRSHVADSSARLAKSAWVQTHDAPLPAPQSGQRPYLFYIPNLDAQPWHQADTQAWASSLEGSTDKIIAEFETALPAILHQGRPYLDASAATPAGMEPLSGSLNWTALDLFRDGQRTDIANAFPDTLECLSAAPLYALGDAPQEVFFSLLKPGQHITPHFGLSNHSLTVHLPITIPPDCSLTAGGESRPWQAGKLAIFDDSFLHDAINRSEQERVVLIFSIWHPDLTDKERHAIRSSFQARQDWLDQRVLPPCP</sequence>
<evidence type="ECO:0000313" key="7">
    <source>
        <dbReference type="Proteomes" id="UP000644693"/>
    </source>
</evidence>
<dbReference type="GO" id="GO:0016020">
    <property type="term" value="C:membrane"/>
    <property type="evidence" value="ECO:0007669"/>
    <property type="project" value="TreeGrafter"/>
</dbReference>
<accession>A0A918XJH2</accession>
<proteinExistence type="inferred from homology"/>
<reference evidence="6" key="2">
    <citation type="submission" date="2020-09" db="EMBL/GenBank/DDBJ databases">
        <authorList>
            <person name="Sun Q."/>
            <person name="Kim S."/>
        </authorList>
    </citation>
    <scope>NUCLEOTIDE SEQUENCE</scope>
    <source>
        <strain evidence="6">KCTC 23430</strain>
    </source>
</reference>